<dbReference type="Proteomes" id="UP000027980">
    <property type="component" value="Chromosome"/>
</dbReference>
<name>A0A075LPT5_9BACI</name>
<dbReference type="KEGG" id="tap:GZ22_16665"/>
<protein>
    <submittedName>
        <fullName evidence="2">Uncharacterized protein</fullName>
    </submittedName>
</protein>
<reference evidence="2 3" key="1">
    <citation type="submission" date="2014-07" db="EMBL/GenBank/DDBJ databases">
        <title>Complete genome sequence of a moderately halophilic bacterium Terribacillus aidingensis MP602, isolated from Cryptomeria fortunei in Tianmu mountain in China.</title>
        <authorList>
            <person name="Wang Y."/>
            <person name="Lu P."/>
            <person name="Zhang L."/>
        </authorList>
    </citation>
    <scope>NUCLEOTIDE SEQUENCE [LARGE SCALE GENOMIC DNA]</scope>
    <source>
        <strain evidence="2 3">MP602</strain>
    </source>
</reference>
<keyword evidence="1" id="KW-1133">Transmembrane helix</keyword>
<dbReference type="RefSeq" id="WP_038564667.1">
    <property type="nucleotide sequence ID" value="NZ_CP008876.1"/>
</dbReference>
<dbReference type="HOGENOM" id="CLU_972980_0_0_9"/>
<evidence type="ECO:0000313" key="2">
    <source>
        <dbReference type="EMBL" id="AIF68106.1"/>
    </source>
</evidence>
<gene>
    <name evidence="2" type="ORF">GZ22_16665</name>
</gene>
<evidence type="ECO:0000313" key="3">
    <source>
        <dbReference type="Proteomes" id="UP000027980"/>
    </source>
</evidence>
<dbReference type="NCBIfam" id="NF038340">
    <property type="entry name" value="SAR2788_fam"/>
    <property type="match status" value="1"/>
</dbReference>
<dbReference type="EMBL" id="CP008876">
    <property type="protein sequence ID" value="AIF68106.1"/>
    <property type="molecule type" value="Genomic_DNA"/>
</dbReference>
<feature type="transmembrane region" description="Helical" evidence="1">
    <location>
        <begin position="163"/>
        <end position="185"/>
    </location>
</feature>
<keyword evidence="1" id="KW-0472">Membrane</keyword>
<evidence type="ECO:0000256" key="1">
    <source>
        <dbReference type="SAM" id="Phobius"/>
    </source>
</evidence>
<dbReference type="OrthoDB" id="2974545at2"/>
<keyword evidence="1" id="KW-0812">Transmembrane</keyword>
<sequence length="286" mass="31584">MYSKFTKFVSVLLAAILIFSVLPISQIKAEASDETDNINAPIDETKLEDALNEELADQNISVNEVDFSNEDDIVTIETETTDEEIGSVQARFEIEPGADNFSVFITEGNVEKEYNVELTELSSDVVEGDFTDVETGETYDLDSTEGQASFVFLIPVGIVMTEAALTALYATGAMIIVSGAAYVVANKAKKSKKYNHFKATVKGGSVYIGAGMSRSKAVSWFKSKHDVYSVSKNQAKEVAAAANRSGKPYHEVDQRYGKNRKGHYWHWHAYKKKPTDKHSFYGSPVK</sequence>
<organism evidence="2 3">
    <name type="scientific">Terribacillus saccharophilus</name>
    <dbReference type="NCBI Taxonomy" id="361277"/>
    <lineage>
        <taxon>Bacteria</taxon>
        <taxon>Bacillati</taxon>
        <taxon>Bacillota</taxon>
        <taxon>Bacilli</taxon>
        <taxon>Bacillales</taxon>
        <taxon>Bacillaceae</taxon>
        <taxon>Terribacillus</taxon>
    </lineage>
</organism>
<proteinExistence type="predicted"/>
<dbReference type="AlphaFoldDB" id="A0A075LPT5"/>
<dbReference type="GeneID" id="34221567"/>
<accession>A0A075LPT5</accession>